<sequence>MNNEVFNFSDIFKKGFLNSATTDLSAMKVVLTLGLTFVIGLFIYVIYKKTFKGVLFSKSFNISLIAIAMVTSLVIMAVTSNIVLSLGMVGALSIVRFRTAIKDPIDIVFMFWAISSGIVTGAGLYTLAIFGSLVIGLILVMFNNVSMSENAYLLVVNCHDNKAEEEVIKKIKDEIKKFNIKSKTVAKDNIEMTLELRVKNNETSFVNTVSNINGVNNAVLISYNGDYVS</sequence>
<evidence type="ECO:0000313" key="3">
    <source>
        <dbReference type="Proteomes" id="UP000726170"/>
    </source>
</evidence>
<name>A0ABS6EHA1_9CLOT</name>
<feature type="transmembrane region" description="Helical" evidence="1">
    <location>
        <begin position="26"/>
        <end position="47"/>
    </location>
</feature>
<protein>
    <submittedName>
        <fullName evidence="2">DUF4956 domain-containing protein</fullName>
    </submittedName>
</protein>
<dbReference type="Pfam" id="PF16316">
    <property type="entry name" value="DUF4956"/>
    <property type="match status" value="1"/>
</dbReference>
<evidence type="ECO:0000313" key="2">
    <source>
        <dbReference type="EMBL" id="MBU5484592.1"/>
    </source>
</evidence>
<evidence type="ECO:0000256" key="1">
    <source>
        <dbReference type="SAM" id="Phobius"/>
    </source>
</evidence>
<proteinExistence type="predicted"/>
<feature type="transmembrane region" description="Helical" evidence="1">
    <location>
        <begin position="59"/>
        <end position="89"/>
    </location>
</feature>
<keyword evidence="1" id="KW-0472">Membrane</keyword>
<dbReference type="InterPro" id="IPR032531">
    <property type="entry name" value="DUF4956"/>
</dbReference>
<dbReference type="EMBL" id="JAHLQF010000002">
    <property type="protein sequence ID" value="MBU5484592.1"/>
    <property type="molecule type" value="Genomic_DNA"/>
</dbReference>
<keyword evidence="1" id="KW-1133">Transmembrane helix</keyword>
<keyword evidence="1" id="KW-0812">Transmembrane</keyword>
<dbReference type="Proteomes" id="UP000726170">
    <property type="component" value="Unassembled WGS sequence"/>
</dbReference>
<dbReference type="RefSeq" id="WP_216439061.1">
    <property type="nucleotide sequence ID" value="NZ_JAHLQF010000002.1"/>
</dbReference>
<gene>
    <name evidence="2" type="ORF">KQI86_09640</name>
</gene>
<feature type="transmembrane region" description="Helical" evidence="1">
    <location>
        <begin position="109"/>
        <end position="142"/>
    </location>
</feature>
<comment type="caution">
    <text evidence="2">The sequence shown here is derived from an EMBL/GenBank/DDBJ whole genome shotgun (WGS) entry which is preliminary data.</text>
</comment>
<reference evidence="2 3" key="1">
    <citation type="submission" date="2021-06" db="EMBL/GenBank/DDBJ databases">
        <authorList>
            <person name="Sun Q."/>
            <person name="Li D."/>
        </authorList>
    </citation>
    <scope>NUCLEOTIDE SEQUENCE [LARGE SCALE GENOMIC DNA]</scope>
    <source>
        <strain evidence="2 3">MSJ-11</strain>
    </source>
</reference>
<keyword evidence="3" id="KW-1185">Reference proteome</keyword>
<organism evidence="2 3">
    <name type="scientific">Clostridium mobile</name>
    <dbReference type="NCBI Taxonomy" id="2841512"/>
    <lineage>
        <taxon>Bacteria</taxon>
        <taxon>Bacillati</taxon>
        <taxon>Bacillota</taxon>
        <taxon>Clostridia</taxon>
        <taxon>Eubacteriales</taxon>
        <taxon>Clostridiaceae</taxon>
        <taxon>Clostridium</taxon>
    </lineage>
</organism>
<accession>A0ABS6EHA1</accession>